<dbReference type="InterPro" id="IPR025540">
    <property type="entry name" value="FlK"/>
</dbReference>
<proteinExistence type="predicted"/>
<name>A0ABQ2VNH4_9ACTN</name>
<sequence>MGSAEVLRETRQVTDADSAERWGNVGLPVLSTPAILGTVEVLCDALMKKHLDAGQMTVGVSATMQHRAPVKVGRTIEYEISAPAFARRMEFSFRVLDEAGEAVSVGTHERAVIDVQKFTSRLAD</sequence>
<evidence type="ECO:0000313" key="2">
    <source>
        <dbReference type="EMBL" id="GGV02263.1"/>
    </source>
</evidence>
<dbReference type="SUPFAM" id="SSF54637">
    <property type="entry name" value="Thioesterase/thiol ester dehydrase-isomerase"/>
    <property type="match status" value="1"/>
</dbReference>
<keyword evidence="3" id="KW-1185">Reference proteome</keyword>
<dbReference type="Pfam" id="PF22636">
    <property type="entry name" value="FlK"/>
    <property type="match status" value="1"/>
</dbReference>
<organism evidence="2 3">
    <name type="scientific">Streptomyces albospinus</name>
    <dbReference type="NCBI Taxonomy" id="285515"/>
    <lineage>
        <taxon>Bacteria</taxon>
        <taxon>Bacillati</taxon>
        <taxon>Actinomycetota</taxon>
        <taxon>Actinomycetes</taxon>
        <taxon>Kitasatosporales</taxon>
        <taxon>Streptomycetaceae</taxon>
        <taxon>Streptomyces</taxon>
    </lineage>
</organism>
<reference evidence="3" key="1">
    <citation type="journal article" date="2019" name="Int. J. Syst. Evol. Microbiol.">
        <title>The Global Catalogue of Microorganisms (GCM) 10K type strain sequencing project: providing services to taxonomists for standard genome sequencing and annotation.</title>
        <authorList>
            <consortium name="The Broad Institute Genomics Platform"/>
            <consortium name="The Broad Institute Genome Sequencing Center for Infectious Disease"/>
            <person name="Wu L."/>
            <person name="Ma J."/>
        </authorList>
    </citation>
    <scope>NUCLEOTIDE SEQUENCE [LARGE SCALE GENOMIC DNA]</scope>
    <source>
        <strain evidence="3">JCM 3399</strain>
    </source>
</reference>
<dbReference type="InterPro" id="IPR029069">
    <property type="entry name" value="HotDog_dom_sf"/>
</dbReference>
<accession>A0ABQ2VNH4</accession>
<dbReference type="InterPro" id="IPR054485">
    <property type="entry name" value="FlK-like_dom"/>
</dbReference>
<gene>
    <name evidence="2" type="ORF">GCM10010211_82010</name>
</gene>
<dbReference type="PANTHER" id="PTHR36934:SF1">
    <property type="entry name" value="THIOESTERASE DOMAIN-CONTAINING PROTEIN"/>
    <property type="match status" value="1"/>
</dbReference>
<dbReference type="EMBL" id="BMRP01000076">
    <property type="protein sequence ID" value="GGV02263.1"/>
    <property type="molecule type" value="Genomic_DNA"/>
</dbReference>
<evidence type="ECO:0000259" key="1">
    <source>
        <dbReference type="Pfam" id="PF22636"/>
    </source>
</evidence>
<protein>
    <recommendedName>
        <fullName evidence="1">Fluoroacetyl-CoA-specific thioesterase-like domain-containing protein</fullName>
    </recommendedName>
</protein>
<evidence type="ECO:0000313" key="3">
    <source>
        <dbReference type="Proteomes" id="UP000654471"/>
    </source>
</evidence>
<feature type="domain" description="Fluoroacetyl-CoA-specific thioesterase-like" evidence="1">
    <location>
        <begin position="13"/>
        <end position="115"/>
    </location>
</feature>
<comment type="caution">
    <text evidence="2">The sequence shown here is derived from an EMBL/GenBank/DDBJ whole genome shotgun (WGS) entry which is preliminary data.</text>
</comment>
<dbReference type="RefSeq" id="WP_189308472.1">
    <property type="nucleotide sequence ID" value="NZ_BMRP01000076.1"/>
</dbReference>
<dbReference type="PANTHER" id="PTHR36934">
    <property type="entry name" value="BLR0278 PROTEIN"/>
    <property type="match status" value="1"/>
</dbReference>
<dbReference type="Gene3D" id="3.10.129.10">
    <property type="entry name" value="Hotdog Thioesterase"/>
    <property type="match status" value="1"/>
</dbReference>
<dbReference type="Proteomes" id="UP000654471">
    <property type="component" value="Unassembled WGS sequence"/>
</dbReference>